<dbReference type="Proteomes" id="UP000784294">
    <property type="component" value="Unassembled WGS sequence"/>
</dbReference>
<evidence type="ECO:0000313" key="1">
    <source>
        <dbReference type="EMBL" id="VEL07033.1"/>
    </source>
</evidence>
<protein>
    <submittedName>
        <fullName evidence="1">Uncharacterized protein</fullName>
    </submittedName>
</protein>
<sequence length="280" mass="30183">MDDNAYRPILSLSLFPTLSCSSSRRHKSDCQNFNIFQLDGEFGDSLPSDAETPASSVLVARPRLPTQPNHRFSCFTLSSPLLTTHQYCPDRAQPASQLVPTVHVAYATLTQSLSLSLSLSLSFFLSSRSPTIHFHPPSCTPFMGQSDGPPGSHTFLSFLQPRRRGGSDGDSSARVYQRNGGLNVCFFYSFASSSSSTSSHSQARTHSLSQTRPSNLWTGRLSLVGTEITHSSGPGVGLGETCLSVFGCLCAYVSVCVGVYCCRGPAALTLAAGWDRRRGK</sequence>
<evidence type="ECO:0000313" key="2">
    <source>
        <dbReference type="Proteomes" id="UP000784294"/>
    </source>
</evidence>
<name>A0A3S5BKP0_9PLAT</name>
<reference evidence="1" key="1">
    <citation type="submission" date="2018-11" db="EMBL/GenBank/DDBJ databases">
        <authorList>
            <consortium name="Pathogen Informatics"/>
        </authorList>
    </citation>
    <scope>NUCLEOTIDE SEQUENCE</scope>
</reference>
<organism evidence="1 2">
    <name type="scientific">Protopolystoma xenopodis</name>
    <dbReference type="NCBI Taxonomy" id="117903"/>
    <lineage>
        <taxon>Eukaryota</taxon>
        <taxon>Metazoa</taxon>
        <taxon>Spiralia</taxon>
        <taxon>Lophotrochozoa</taxon>
        <taxon>Platyhelminthes</taxon>
        <taxon>Monogenea</taxon>
        <taxon>Polyopisthocotylea</taxon>
        <taxon>Polystomatidea</taxon>
        <taxon>Polystomatidae</taxon>
        <taxon>Protopolystoma</taxon>
    </lineage>
</organism>
<dbReference type="EMBL" id="CAAALY010000881">
    <property type="protein sequence ID" value="VEL07033.1"/>
    <property type="molecule type" value="Genomic_DNA"/>
</dbReference>
<gene>
    <name evidence="1" type="ORF">PXEA_LOCUS473</name>
</gene>
<proteinExistence type="predicted"/>
<accession>A0A3S5BKP0</accession>
<keyword evidence="2" id="KW-1185">Reference proteome</keyword>
<dbReference type="AlphaFoldDB" id="A0A3S5BKP0"/>
<comment type="caution">
    <text evidence="1">The sequence shown here is derived from an EMBL/GenBank/DDBJ whole genome shotgun (WGS) entry which is preliminary data.</text>
</comment>